<reference evidence="3 4" key="1">
    <citation type="submission" date="2018-08" db="EMBL/GenBank/DDBJ databases">
        <title>A genome reference for cultivated species of the human gut microbiota.</title>
        <authorList>
            <person name="Zou Y."/>
            <person name="Xue W."/>
            <person name="Luo G."/>
        </authorList>
    </citation>
    <scope>NUCLEOTIDE SEQUENCE [LARGE SCALE GENOMIC DNA]</scope>
    <source>
        <strain evidence="3 4">AM25-16</strain>
    </source>
</reference>
<sequence>EDSTPTNIRRVCENSLRNLGVETLGIFYQHRVDPATPIEVVAETCGELIREGKILHWGMCEVNAETIRRAHKVCPVTAIQSEYHFMHRAVEENGVLALCEELGIGFVPYSPLNRGFLGGMINEYTRFD</sequence>
<feature type="non-terminal residue" evidence="3">
    <location>
        <position position="128"/>
    </location>
</feature>
<evidence type="ECO:0000256" key="1">
    <source>
        <dbReference type="ARBA" id="ARBA00023002"/>
    </source>
</evidence>
<dbReference type="GO" id="GO:0016491">
    <property type="term" value="F:oxidoreductase activity"/>
    <property type="evidence" value="ECO:0007669"/>
    <property type="project" value="UniProtKB-KW"/>
</dbReference>
<keyword evidence="1" id="KW-0560">Oxidoreductase</keyword>
<comment type="caution">
    <text evidence="3">The sequence shown here is derived from an EMBL/GenBank/DDBJ whole genome shotgun (WGS) entry which is preliminary data.</text>
</comment>
<dbReference type="EMBL" id="QRHJ01000074">
    <property type="protein sequence ID" value="RHF70050.1"/>
    <property type="molecule type" value="Genomic_DNA"/>
</dbReference>
<organism evidence="3 4">
    <name type="scientific">Bacteroides stercoris</name>
    <dbReference type="NCBI Taxonomy" id="46506"/>
    <lineage>
        <taxon>Bacteria</taxon>
        <taxon>Pseudomonadati</taxon>
        <taxon>Bacteroidota</taxon>
        <taxon>Bacteroidia</taxon>
        <taxon>Bacteroidales</taxon>
        <taxon>Bacteroidaceae</taxon>
        <taxon>Bacteroides</taxon>
    </lineage>
</organism>
<protein>
    <submittedName>
        <fullName evidence="3">Aldo/keto reductase</fullName>
    </submittedName>
</protein>
<dbReference type="Proteomes" id="UP000283762">
    <property type="component" value="Unassembled WGS sequence"/>
</dbReference>
<feature type="domain" description="NADP-dependent oxidoreductase" evidence="2">
    <location>
        <begin position="2"/>
        <end position="119"/>
    </location>
</feature>
<evidence type="ECO:0000313" key="3">
    <source>
        <dbReference type="EMBL" id="RHF70050.1"/>
    </source>
</evidence>
<accession>A0A414PN53</accession>
<dbReference type="InterPro" id="IPR050791">
    <property type="entry name" value="Aldo-Keto_reductase"/>
</dbReference>
<name>A0A414PN53_BACSE</name>
<gene>
    <name evidence="3" type="ORF">DW668_17010</name>
</gene>
<dbReference type="GO" id="GO:0005737">
    <property type="term" value="C:cytoplasm"/>
    <property type="evidence" value="ECO:0007669"/>
    <property type="project" value="TreeGrafter"/>
</dbReference>
<dbReference type="PANTHER" id="PTHR43625">
    <property type="entry name" value="AFLATOXIN B1 ALDEHYDE REDUCTASE"/>
    <property type="match status" value="1"/>
</dbReference>
<evidence type="ECO:0000259" key="2">
    <source>
        <dbReference type="Pfam" id="PF00248"/>
    </source>
</evidence>
<dbReference type="SUPFAM" id="SSF51430">
    <property type="entry name" value="NAD(P)-linked oxidoreductase"/>
    <property type="match status" value="1"/>
</dbReference>
<dbReference type="Gene3D" id="3.20.20.100">
    <property type="entry name" value="NADP-dependent oxidoreductase domain"/>
    <property type="match status" value="1"/>
</dbReference>
<evidence type="ECO:0000313" key="4">
    <source>
        <dbReference type="Proteomes" id="UP000283762"/>
    </source>
</evidence>
<dbReference type="InterPro" id="IPR036812">
    <property type="entry name" value="NAD(P)_OxRdtase_dom_sf"/>
</dbReference>
<dbReference type="PANTHER" id="PTHR43625:SF77">
    <property type="entry name" value="ALDO-KETO REDUCTASE"/>
    <property type="match status" value="1"/>
</dbReference>
<feature type="non-terminal residue" evidence="3">
    <location>
        <position position="1"/>
    </location>
</feature>
<dbReference type="InterPro" id="IPR023210">
    <property type="entry name" value="NADP_OxRdtase_dom"/>
</dbReference>
<dbReference type="AlphaFoldDB" id="A0A414PN53"/>
<dbReference type="RefSeq" id="WP_147398669.1">
    <property type="nucleotide sequence ID" value="NZ_QRHJ01000074.1"/>
</dbReference>
<proteinExistence type="predicted"/>
<dbReference type="Pfam" id="PF00248">
    <property type="entry name" value="Aldo_ket_red"/>
    <property type="match status" value="1"/>
</dbReference>